<proteinExistence type="predicted"/>
<dbReference type="Proteomes" id="UP000297245">
    <property type="component" value="Unassembled WGS sequence"/>
</dbReference>
<name>A0A4S8MLM6_DENBC</name>
<dbReference type="EMBL" id="ML179063">
    <property type="protein sequence ID" value="THV03780.1"/>
    <property type="molecule type" value="Genomic_DNA"/>
</dbReference>
<evidence type="ECO:0000313" key="1">
    <source>
        <dbReference type="EMBL" id="THV03780.1"/>
    </source>
</evidence>
<evidence type="ECO:0000313" key="2">
    <source>
        <dbReference type="Proteomes" id="UP000297245"/>
    </source>
</evidence>
<protein>
    <recommendedName>
        <fullName evidence="3">F-box domain-containing protein</fullName>
    </recommendedName>
</protein>
<accession>A0A4S8MLM6</accession>
<dbReference type="OrthoDB" id="3365698at2759"/>
<evidence type="ECO:0008006" key="3">
    <source>
        <dbReference type="Google" id="ProtNLM"/>
    </source>
</evidence>
<organism evidence="1 2">
    <name type="scientific">Dendrothele bispora (strain CBS 962.96)</name>
    <dbReference type="NCBI Taxonomy" id="1314807"/>
    <lineage>
        <taxon>Eukaryota</taxon>
        <taxon>Fungi</taxon>
        <taxon>Dikarya</taxon>
        <taxon>Basidiomycota</taxon>
        <taxon>Agaricomycotina</taxon>
        <taxon>Agaricomycetes</taxon>
        <taxon>Agaricomycetidae</taxon>
        <taxon>Agaricales</taxon>
        <taxon>Agaricales incertae sedis</taxon>
        <taxon>Dendrothele</taxon>
    </lineage>
</organism>
<sequence length="194" mass="22220">MLQCSKCDSFLFHPRVLLQEDSDEKILQRLRSPAAVTEEDTAYVDQTLHDAESDLANYDAETTRLEKAVFVLKLQRQRLQDHVVKHRSLLSPIRRLPLEVLDLIFFTVCSGSGNVLNIQSERCMKSCPIVLSDVSTIWRRVVLESPLLWTKLSLRLELSPPALPQRRMTHFQCALSFFLQGSLQLPLSISCLTR</sequence>
<dbReference type="AlphaFoldDB" id="A0A4S8MLM6"/>
<reference evidence="1 2" key="1">
    <citation type="journal article" date="2019" name="Nat. Ecol. Evol.">
        <title>Megaphylogeny resolves global patterns of mushroom evolution.</title>
        <authorList>
            <person name="Varga T."/>
            <person name="Krizsan K."/>
            <person name="Foldi C."/>
            <person name="Dima B."/>
            <person name="Sanchez-Garcia M."/>
            <person name="Sanchez-Ramirez S."/>
            <person name="Szollosi G.J."/>
            <person name="Szarkandi J.G."/>
            <person name="Papp V."/>
            <person name="Albert L."/>
            <person name="Andreopoulos W."/>
            <person name="Angelini C."/>
            <person name="Antonin V."/>
            <person name="Barry K.W."/>
            <person name="Bougher N.L."/>
            <person name="Buchanan P."/>
            <person name="Buyck B."/>
            <person name="Bense V."/>
            <person name="Catcheside P."/>
            <person name="Chovatia M."/>
            <person name="Cooper J."/>
            <person name="Damon W."/>
            <person name="Desjardin D."/>
            <person name="Finy P."/>
            <person name="Geml J."/>
            <person name="Haridas S."/>
            <person name="Hughes K."/>
            <person name="Justo A."/>
            <person name="Karasinski D."/>
            <person name="Kautmanova I."/>
            <person name="Kiss B."/>
            <person name="Kocsube S."/>
            <person name="Kotiranta H."/>
            <person name="LaButti K.M."/>
            <person name="Lechner B.E."/>
            <person name="Liimatainen K."/>
            <person name="Lipzen A."/>
            <person name="Lukacs Z."/>
            <person name="Mihaltcheva S."/>
            <person name="Morgado L.N."/>
            <person name="Niskanen T."/>
            <person name="Noordeloos M.E."/>
            <person name="Ohm R.A."/>
            <person name="Ortiz-Santana B."/>
            <person name="Ovrebo C."/>
            <person name="Racz N."/>
            <person name="Riley R."/>
            <person name="Savchenko A."/>
            <person name="Shiryaev A."/>
            <person name="Soop K."/>
            <person name="Spirin V."/>
            <person name="Szebenyi C."/>
            <person name="Tomsovsky M."/>
            <person name="Tulloss R.E."/>
            <person name="Uehling J."/>
            <person name="Grigoriev I.V."/>
            <person name="Vagvolgyi C."/>
            <person name="Papp T."/>
            <person name="Martin F.M."/>
            <person name="Miettinen O."/>
            <person name="Hibbett D.S."/>
            <person name="Nagy L.G."/>
        </authorList>
    </citation>
    <scope>NUCLEOTIDE SEQUENCE [LARGE SCALE GENOMIC DNA]</scope>
    <source>
        <strain evidence="1 2">CBS 962.96</strain>
    </source>
</reference>
<gene>
    <name evidence="1" type="ORF">K435DRAFT_248245</name>
</gene>
<keyword evidence="2" id="KW-1185">Reference proteome</keyword>